<proteinExistence type="predicted"/>
<feature type="region of interest" description="Disordered" evidence="1">
    <location>
        <begin position="220"/>
        <end position="260"/>
    </location>
</feature>
<keyword evidence="2" id="KW-0472">Membrane</keyword>
<accession>A0ABN8SW11</accession>
<name>A0ABN8SW11_9CNID</name>
<sequence length="450" mass="50248">MRVYRVATKGQEEEGGRNWVTSYYLAFSSDGLSYSNYTQGQNRARLLTGNNGPTSVAFNNLNATDPVQYVRFFPVSSQGRPCMQAAVFGCNAALIALWILAGILTFLLLMACCYYCCWHVCCGRGKKRRGFAFKETVSDEGGYLIEQDQRWKVPPTAMVTRPAEDEVQEITIEMKEENKPFGVIQFGIEADETQERHVTAEDVKSETPKYSEEIGTIKSGASMMTMSSASDAGYASTERRKRTKSDSAASAGGSRGAELSYKEENVQGSNFTNQGYMRSQEYLAEQRQSTPVRATGQGLRRSQSVDVFANVDYEMLKDRRRSSQPVQTTRDGYARMQEERGEFLHGADEGYAMGTVDVAIAGIGFPGGSRLGAEPIYDMPEQQLGFIADNGGRNVYTLDNGGYRTEEWYTRGGRGPGQLREEGFKEIHVEHKPIYTEMTFGEEEFMPRRV</sequence>
<keyword evidence="2" id="KW-0812">Transmembrane</keyword>
<gene>
    <name evidence="4" type="ORF">PEVE_00030853</name>
</gene>
<dbReference type="PROSITE" id="PS50022">
    <property type="entry name" value="FA58C_3"/>
    <property type="match status" value="1"/>
</dbReference>
<keyword evidence="5" id="KW-1185">Reference proteome</keyword>
<dbReference type="EMBL" id="CALNXI010004394">
    <property type="protein sequence ID" value="CAH3195718.1"/>
    <property type="molecule type" value="Genomic_DNA"/>
</dbReference>
<keyword evidence="2" id="KW-1133">Transmembrane helix</keyword>
<evidence type="ECO:0000256" key="2">
    <source>
        <dbReference type="SAM" id="Phobius"/>
    </source>
</evidence>
<dbReference type="PANTHER" id="PTHR24543">
    <property type="entry name" value="MULTICOPPER OXIDASE-RELATED"/>
    <property type="match status" value="1"/>
</dbReference>
<evidence type="ECO:0000313" key="5">
    <source>
        <dbReference type="Proteomes" id="UP001159427"/>
    </source>
</evidence>
<comment type="caution">
    <text evidence="4">The sequence shown here is derived from an EMBL/GenBank/DDBJ whole genome shotgun (WGS) entry which is preliminary data.</text>
</comment>
<dbReference type="Gene3D" id="2.60.120.260">
    <property type="entry name" value="Galactose-binding domain-like"/>
    <property type="match status" value="1"/>
</dbReference>
<organism evidence="4 5">
    <name type="scientific">Porites evermanni</name>
    <dbReference type="NCBI Taxonomy" id="104178"/>
    <lineage>
        <taxon>Eukaryota</taxon>
        <taxon>Metazoa</taxon>
        <taxon>Cnidaria</taxon>
        <taxon>Anthozoa</taxon>
        <taxon>Hexacorallia</taxon>
        <taxon>Scleractinia</taxon>
        <taxon>Fungiina</taxon>
        <taxon>Poritidae</taxon>
        <taxon>Porites</taxon>
    </lineage>
</organism>
<feature type="transmembrane region" description="Helical" evidence="2">
    <location>
        <begin position="86"/>
        <end position="111"/>
    </location>
</feature>
<dbReference type="Proteomes" id="UP001159427">
    <property type="component" value="Unassembled WGS sequence"/>
</dbReference>
<feature type="domain" description="F5/8 type C" evidence="3">
    <location>
        <begin position="1"/>
        <end position="90"/>
    </location>
</feature>
<evidence type="ECO:0000259" key="3">
    <source>
        <dbReference type="PROSITE" id="PS50022"/>
    </source>
</evidence>
<protein>
    <recommendedName>
        <fullName evidence="3">F5/8 type C domain-containing protein</fullName>
    </recommendedName>
</protein>
<evidence type="ECO:0000313" key="4">
    <source>
        <dbReference type="EMBL" id="CAH3195718.1"/>
    </source>
</evidence>
<dbReference type="InterPro" id="IPR000421">
    <property type="entry name" value="FA58C"/>
</dbReference>
<dbReference type="InterPro" id="IPR008979">
    <property type="entry name" value="Galactose-bd-like_sf"/>
</dbReference>
<feature type="compositionally biased region" description="Low complexity" evidence="1">
    <location>
        <begin position="220"/>
        <end position="232"/>
    </location>
</feature>
<reference evidence="4 5" key="1">
    <citation type="submission" date="2022-05" db="EMBL/GenBank/DDBJ databases">
        <authorList>
            <consortium name="Genoscope - CEA"/>
            <person name="William W."/>
        </authorList>
    </citation>
    <scope>NUCLEOTIDE SEQUENCE [LARGE SCALE GENOMIC DNA]</scope>
</reference>
<evidence type="ECO:0000256" key="1">
    <source>
        <dbReference type="SAM" id="MobiDB-lite"/>
    </source>
</evidence>
<dbReference type="SUPFAM" id="SSF49785">
    <property type="entry name" value="Galactose-binding domain-like"/>
    <property type="match status" value="1"/>
</dbReference>